<sequence>MKSPKIVISAGLNQNIDNYINALELFNTNIVIANAITKTKILENKYDGLVLTGGGDISPELYEGRMKVSDNTLCFGTSLERDRIEFELIKNACEKNIPIFGICRGMQLLNVYFNGFLIQNVNQLHYENMYKFRQKINEKKGIGNFDAKKYMDIESDFHHIFITLGSHLATMLGSGGTVKVNSRHHQGIGHKELSNKFFASAYTIQDGLIEAFENKDASIVGVQFHPERLDEHPKQIANLFRAFVQRCNKSM</sequence>
<gene>
    <name evidence="1" type="ORF">METZ01_LOCUS272977</name>
</gene>
<dbReference type="SUPFAM" id="SSF52317">
    <property type="entry name" value="Class I glutamine amidotransferase-like"/>
    <property type="match status" value="1"/>
</dbReference>
<dbReference type="Gene3D" id="3.40.50.880">
    <property type="match status" value="1"/>
</dbReference>
<proteinExistence type="predicted"/>
<organism evidence="1">
    <name type="scientific">marine metagenome</name>
    <dbReference type="NCBI Taxonomy" id="408172"/>
    <lineage>
        <taxon>unclassified sequences</taxon>
        <taxon>metagenomes</taxon>
        <taxon>ecological metagenomes</taxon>
    </lineage>
</organism>
<dbReference type="PANTHER" id="PTHR43235:SF1">
    <property type="entry name" value="GLUTAMINE AMIDOTRANSFERASE PB2B2.05-RELATED"/>
    <property type="match status" value="1"/>
</dbReference>
<dbReference type="PROSITE" id="PS51273">
    <property type="entry name" value="GATASE_TYPE_1"/>
    <property type="match status" value="1"/>
</dbReference>
<name>A0A382K9B7_9ZZZZ</name>
<dbReference type="Pfam" id="PF07722">
    <property type="entry name" value="Peptidase_C26"/>
    <property type="match status" value="1"/>
</dbReference>
<dbReference type="InterPro" id="IPR029062">
    <property type="entry name" value="Class_I_gatase-like"/>
</dbReference>
<dbReference type="InterPro" id="IPR044668">
    <property type="entry name" value="PuuD-like"/>
</dbReference>
<protein>
    <submittedName>
        <fullName evidence="1">Uncharacterized protein</fullName>
    </submittedName>
</protein>
<dbReference type="PANTHER" id="PTHR43235">
    <property type="entry name" value="GLUTAMINE AMIDOTRANSFERASE PB2B2.05-RELATED"/>
    <property type="match status" value="1"/>
</dbReference>
<evidence type="ECO:0000313" key="1">
    <source>
        <dbReference type="EMBL" id="SVC20123.1"/>
    </source>
</evidence>
<dbReference type="EMBL" id="UINC01078748">
    <property type="protein sequence ID" value="SVC20123.1"/>
    <property type="molecule type" value="Genomic_DNA"/>
</dbReference>
<dbReference type="InterPro" id="IPR011697">
    <property type="entry name" value="Peptidase_C26"/>
</dbReference>
<dbReference type="AlphaFoldDB" id="A0A382K9B7"/>
<dbReference type="GO" id="GO:0005829">
    <property type="term" value="C:cytosol"/>
    <property type="evidence" value="ECO:0007669"/>
    <property type="project" value="TreeGrafter"/>
</dbReference>
<accession>A0A382K9B7</accession>
<dbReference type="GO" id="GO:0016811">
    <property type="term" value="F:hydrolase activity, acting on carbon-nitrogen (but not peptide) bonds, in linear amides"/>
    <property type="evidence" value="ECO:0007669"/>
    <property type="project" value="InterPro"/>
</dbReference>
<reference evidence="1" key="1">
    <citation type="submission" date="2018-05" db="EMBL/GenBank/DDBJ databases">
        <authorList>
            <person name="Lanie J.A."/>
            <person name="Ng W.-L."/>
            <person name="Kazmierczak K.M."/>
            <person name="Andrzejewski T.M."/>
            <person name="Davidsen T.M."/>
            <person name="Wayne K.J."/>
            <person name="Tettelin H."/>
            <person name="Glass J.I."/>
            <person name="Rusch D."/>
            <person name="Podicherti R."/>
            <person name="Tsui H.-C.T."/>
            <person name="Winkler M.E."/>
        </authorList>
    </citation>
    <scope>NUCLEOTIDE SEQUENCE</scope>
</reference>